<feature type="repeat" description="WD" evidence="3">
    <location>
        <begin position="410"/>
        <end position="448"/>
    </location>
</feature>
<dbReference type="OMA" id="TRIWSFH"/>
<dbReference type="InterPro" id="IPR015943">
    <property type="entry name" value="WD40/YVTN_repeat-like_dom_sf"/>
</dbReference>
<dbReference type="PROSITE" id="PS50082">
    <property type="entry name" value="WD_REPEATS_2"/>
    <property type="match status" value="1"/>
</dbReference>
<dbReference type="SUPFAM" id="SSF50978">
    <property type="entry name" value="WD40 repeat-like"/>
    <property type="match status" value="1"/>
</dbReference>
<keyword evidence="6" id="KW-1185">Reference proteome</keyword>
<feature type="compositionally biased region" description="Low complexity" evidence="4">
    <location>
        <begin position="91"/>
        <end position="102"/>
    </location>
</feature>
<evidence type="ECO:0000256" key="3">
    <source>
        <dbReference type="PROSITE-ProRule" id="PRU00221"/>
    </source>
</evidence>
<dbReference type="AlphaFoldDB" id="A0A4W3JPG8"/>
<evidence type="ECO:0000313" key="6">
    <source>
        <dbReference type="Proteomes" id="UP000314986"/>
    </source>
</evidence>
<sequence>MKRINIITMLLYISVHESESFPYLQNMKKNNWSSRSQRTWRDRRRNNRWRSRENYSRTSNERYWENDSGASTGQLTEHSDSSMSAGEPAHSSSVSSDRTQSSVPELPGFYFDPEKNRYFRLLPGHNNCNPLTRESIKQKEMEEKRLQMLEADDKIKRVTRVGLNFTRVLQRRHFGLMNSGSYCRLIHELKINNMRRNKLEIQSSDSSSTSTGNFKTILADTACERIFAVNAEDGGCKYGIMNLNGCRKGIGLLTVDMCDNLYFTHRKGSSICWASVSGPDSHVLLCLTGHAETPGCVSLLPASLFSNSNPGDQPGMLCSFKISTAWTCAWCFNPQADKCFSTGLSHRVLVTDVVTGRKQAFGTTSNVLAQQFARRNPVLYNGCRSGEIFSIDIRQRTRKGESWKATRFFHDSAVTSIQLLQDENYLIAADMIGKIKLWDLRTMRSVRQYEGHHNEHAYLPVHINEKEGILLAVGQDCYTRIWSLHDGCLLRTIPSPHPASNDSIPSVGFSSQLGGRGGVPGLLMAVRQDLYHFSYNSGI</sequence>
<dbReference type="Pfam" id="PF23761">
    <property type="entry name" value="Beta-prop_DCAF4"/>
    <property type="match status" value="1"/>
</dbReference>
<dbReference type="InterPro" id="IPR052254">
    <property type="entry name" value="CUL4-DDB1_E3_ligase_receptor"/>
</dbReference>
<dbReference type="STRING" id="7868.ENSCMIP00000044572"/>
<reference evidence="5" key="4">
    <citation type="submission" date="2025-08" db="UniProtKB">
        <authorList>
            <consortium name="Ensembl"/>
        </authorList>
    </citation>
    <scope>IDENTIFICATION</scope>
</reference>
<dbReference type="InterPro" id="IPR036322">
    <property type="entry name" value="WD40_repeat_dom_sf"/>
</dbReference>
<evidence type="ECO:0000256" key="2">
    <source>
        <dbReference type="ARBA" id="ARBA00022737"/>
    </source>
</evidence>
<reference evidence="6" key="1">
    <citation type="journal article" date="2006" name="Science">
        <title>Ancient noncoding elements conserved in the human genome.</title>
        <authorList>
            <person name="Venkatesh B."/>
            <person name="Kirkness E.F."/>
            <person name="Loh Y.H."/>
            <person name="Halpern A.L."/>
            <person name="Lee A.P."/>
            <person name="Johnson J."/>
            <person name="Dandona N."/>
            <person name="Viswanathan L.D."/>
            <person name="Tay A."/>
            <person name="Venter J.C."/>
            <person name="Strausberg R.L."/>
            <person name="Brenner S."/>
        </authorList>
    </citation>
    <scope>NUCLEOTIDE SEQUENCE [LARGE SCALE GENOMIC DNA]</scope>
</reference>
<evidence type="ECO:0000313" key="5">
    <source>
        <dbReference type="Ensembl" id="ENSCMIP00000044572.1"/>
    </source>
</evidence>
<protein>
    <submittedName>
        <fullName evidence="5">Uncharacterized protein</fullName>
    </submittedName>
</protein>
<keyword evidence="2" id="KW-0677">Repeat</keyword>
<organism evidence="5 6">
    <name type="scientific">Callorhinchus milii</name>
    <name type="common">Ghost shark</name>
    <dbReference type="NCBI Taxonomy" id="7868"/>
    <lineage>
        <taxon>Eukaryota</taxon>
        <taxon>Metazoa</taxon>
        <taxon>Chordata</taxon>
        <taxon>Craniata</taxon>
        <taxon>Vertebrata</taxon>
        <taxon>Chondrichthyes</taxon>
        <taxon>Holocephali</taxon>
        <taxon>Chimaeriformes</taxon>
        <taxon>Callorhinchidae</taxon>
        <taxon>Callorhinchus</taxon>
    </lineage>
</organism>
<dbReference type="InterPro" id="IPR001680">
    <property type="entry name" value="WD40_rpt"/>
</dbReference>
<feature type="region of interest" description="Disordered" evidence="4">
    <location>
        <begin position="63"/>
        <end position="104"/>
    </location>
</feature>
<reference evidence="5" key="5">
    <citation type="submission" date="2025-09" db="UniProtKB">
        <authorList>
            <consortium name="Ensembl"/>
        </authorList>
    </citation>
    <scope>IDENTIFICATION</scope>
</reference>
<dbReference type="SMART" id="SM00320">
    <property type="entry name" value="WD40"/>
    <property type="match status" value="2"/>
</dbReference>
<accession>A0A4W3JPG8</accession>
<reference evidence="6" key="3">
    <citation type="journal article" date="2014" name="Nature">
        <title>Elephant shark genome provides unique insights into gnathostome evolution.</title>
        <authorList>
            <consortium name="International Elephant Shark Genome Sequencing Consortium"/>
            <person name="Venkatesh B."/>
            <person name="Lee A.P."/>
            <person name="Ravi V."/>
            <person name="Maurya A.K."/>
            <person name="Lian M.M."/>
            <person name="Swann J.B."/>
            <person name="Ohta Y."/>
            <person name="Flajnik M.F."/>
            <person name="Sutoh Y."/>
            <person name="Kasahara M."/>
            <person name="Hoon S."/>
            <person name="Gangu V."/>
            <person name="Roy S.W."/>
            <person name="Irimia M."/>
            <person name="Korzh V."/>
            <person name="Kondrychyn I."/>
            <person name="Lim Z.W."/>
            <person name="Tay B.H."/>
            <person name="Tohari S."/>
            <person name="Kong K.W."/>
            <person name="Ho S."/>
            <person name="Lorente-Galdos B."/>
            <person name="Quilez J."/>
            <person name="Marques-Bonet T."/>
            <person name="Raney B.J."/>
            <person name="Ingham P.W."/>
            <person name="Tay A."/>
            <person name="Hillier L.W."/>
            <person name="Minx P."/>
            <person name="Boehm T."/>
            <person name="Wilson R.K."/>
            <person name="Brenner S."/>
            <person name="Warren W.C."/>
        </authorList>
    </citation>
    <scope>NUCLEOTIDE SEQUENCE [LARGE SCALE GENOMIC DNA]</scope>
</reference>
<dbReference type="GeneTree" id="ENSGT00940000164083"/>
<gene>
    <name evidence="5" type="primary">wdr21</name>
</gene>
<evidence type="ECO:0000256" key="4">
    <source>
        <dbReference type="SAM" id="MobiDB-lite"/>
    </source>
</evidence>
<dbReference type="InParanoid" id="A0A4W3JPG8"/>
<keyword evidence="1 3" id="KW-0853">WD repeat</keyword>
<dbReference type="PANTHER" id="PTHR44472:SF1">
    <property type="entry name" value="DDB1 AND CUL4 ASSOCIATED FACTOR 4"/>
    <property type="match status" value="1"/>
</dbReference>
<reference evidence="6" key="2">
    <citation type="journal article" date="2007" name="PLoS Biol.">
        <title>Survey sequencing and comparative analysis of the elephant shark (Callorhinchus milii) genome.</title>
        <authorList>
            <person name="Venkatesh B."/>
            <person name="Kirkness E.F."/>
            <person name="Loh Y.H."/>
            <person name="Halpern A.L."/>
            <person name="Lee A.P."/>
            <person name="Johnson J."/>
            <person name="Dandona N."/>
            <person name="Viswanathan L.D."/>
            <person name="Tay A."/>
            <person name="Venter J.C."/>
            <person name="Strausberg R.L."/>
            <person name="Brenner S."/>
        </authorList>
    </citation>
    <scope>NUCLEOTIDE SEQUENCE [LARGE SCALE GENOMIC DNA]</scope>
</reference>
<dbReference type="Gene3D" id="2.130.10.10">
    <property type="entry name" value="YVTN repeat-like/Quinoprotein amine dehydrogenase"/>
    <property type="match status" value="1"/>
</dbReference>
<dbReference type="Proteomes" id="UP000314986">
    <property type="component" value="Unassembled WGS sequence"/>
</dbReference>
<feature type="compositionally biased region" description="Polar residues" evidence="4">
    <location>
        <begin position="68"/>
        <end position="84"/>
    </location>
</feature>
<dbReference type="PANTHER" id="PTHR44472">
    <property type="entry name" value="DDB1- AND CUL4-ASSOCIATED FACTOR 4-RELATED"/>
    <property type="match status" value="1"/>
</dbReference>
<proteinExistence type="predicted"/>
<evidence type="ECO:0000256" key="1">
    <source>
        <dbReference type="ARBA" id="ARBA00022574"/>
    </source>
</evidence>
<dbReference type="GO" id="GO:0080008">
    <property type="term" value="C:Cul4-RING E3 ubiquitin ligase complex"/>
    <property type="evidence" value="ECO:0007669"/>
    <property type="project" value="TreeGrafter"/>
</dbReference>
<name>A0A4W3JPG8_CALMI</name>
<dbReference type="Ensembl" id="ENSCMIT00000045211.1">
    <property type="protein sequence ID" value="ENSCMIP00000044572.1"/>
    <property type="gene ID" value="ENSCMIG00000018428.1"/>
</dbReference>